<evidence type="ECO:0000256" key="1">
    <source>
        <dbReference type="ARBA" id="ARBA00022741"/>
    </source>
</evidence>
<dbReference type="EMBL" id="JAUOPU010000008">
    <property type="protein sequence ID" value="MDO6542898.1"/>
    <property type="molecule type" value="Genomic_DNA"/>
</dbReference>
<dbReference type="Gene3D" id="3.40.50.2300">
    <property type="match status" value="1"/>
</dbReference>
<keyword evidence="2" id="KW-0067">ATP-binding</keyword>
<sequence>MNLDNLFKSSSNKGKSGIKEQDLIISESADIISSIEEMYAIEGFSKPIFSKDMKEDFWSDKSLKIRNVIIDLRDKDHINETISELSTKLNVDISIIVIGNYDSIKLKSQLMALGANYVLWDSELNELLSAILSVTGKKVATENKKTRIAKRILILASKGGVGLSTISSLLCYALAKESNLKTLMVDHDSGALNADMFLGIKGLKVRQESNDLTNREVDNAIAKTYLSKSIDKLDYLMLEKNPEISSCHSETLYNLSNTLVDEYNFIIDSMSLSSFDELDKATFQERYHRVFIVCEQSVSSLRSYNLIKKRIDKLEHKIVFSQTRPAKDYVIPLDNAKVRIKQKESIDVFYESGLEKVFVHKGPDGVMETKFSDPIREILSILTGKTIQRKRKFKLFNK</sequence>
<dbReference type="Gene3D" id="3.40.50.300">
    <property type="entry name" value="P-loop containing nucleotide triphosphate hydrolases"/>
    <property type="match status" value="1"/>
</dbReference>
<evidence type="ECO:0000313" key="4">
    <source>
        <dbReference type="EMBL" id="MDO6542898.1"/>
    </source>
</evidence>
<dbReference type="Proteomes" id="UP001170624">
    <property type="component" value="Unassembled WGS sequence"/>
</dbReference>
<protein>
    <submittedName>
        <fullName evidence="4">AAA family ATPase</fullName>
    </submittedName>
</protein>
<dbReference type="PANTHER" id="PTHR43384:SF6">
    <property type="entry name" value="SEPTUM SITE-DETERMINING PROTEIN MIND HOMOLOG, CHLOROPLASTIC"/>
    <property type="match status" value="1"/>
</dbReference>
<dbReference type="PANTHER" id="PTHR43384">
    <property type="entry name" value="SEPTUM SITE-DETERMINING PROTEIN MIND HOMOLOG, CHLOROPLASTIC-RELATED"/>
    <property type="match status" value="1"/>
</dbReference>
<reference evidence="4" key="1">
    <citation type="submission" date="2023-07" db="EMBL/GenBank/DDBJ databases">
        <title>Genome content predicts the carbon catabolic preferences of heterotrophic bacteria.</title>
        <authorList>
            <person name="Gralka M."/>
        </authorList>
    </citation>
    <scope>NUCLEOTIDE SEQUENCE</scope>
    <source>
        <strain evidence="4">G2M05</strain>
    </source>
</reference>
<proteinExistence type="predicted"/>
<dbReference type="InterPro" id="IPR050625">
    <property type="entry name" value="ParA/MinD_ATPase"/>
</dbReference>
<keyword evidence="1" id="KW-0547">Nucleotide-binding</keyword>
<dbReference type="GO" id="GO:0009898">
    <property type="term" value="C:cytoplasmic side of plasma membrane"/>
    <property type="evidence" value="ECO:0007669"/>
    <property type="project" value="TreeGrafter"/>
</dbReference>
<gene>
    <name evidence="4" type="ORF">Q4568_10155</name>
</gene>
<dbReference type="Pfam" id="PF01656">
    <property type="entry name" value="CbiA"/>
    <property type="match status" value="1"/>
</dbReference>
<evidence type="ECO:0000256" key="2">
    <source>
        <dbReference type="ARBA" id="ARBA00022840"/>
    </source>
</evidence>
<dbReference type="AlphaFoldDB" id="A0AAW7Y7M5"/>
<dbReference type="InterPro" id="IPR027417">
    <property type="entry name" value="P-loop_NTPase"/>
</dbReference>
<dbReference type="SUPFAM" id="SSF52540">
    <property type="entry name" value="P-loop containing nucleoside triphosphate hydrolases"/>
    <property type="match status" value="1"/>
</dbReference>
<evidence type="ECO:0000313" key="5">
    <source>
        <dbReference type="Proteomes" id="UP001170624"/>
    </source>
</evidence>
<dbReference type="GO" id="GO:0005829">
    <property type="term" value="C:cytosol"/>
    <property type="evidence" value="ECO:0007669"/>
    <property type="project" value="TreeGrafter"/>
</dbReference>
<accession>A0AAW7Y7M5</accession>
<name>A0AAW7Y7M5_9GAMM</name>
<dbReference type="GO" id="GO:0005524">
    <property type="term" value="F:ATP binding"/>
    <property type="evidence" value="ECO:0007669"/>
    <property type="project" value="UniProtKB-KW"/>
</dbReference>
<dbReference type="RefSeq" id="WP_303499406.1">
    <property type="nucleotide sequence ID" value="NZ_JAUOPU010000008.1"/>
</dbReference>
<dbReference type="GO" id="GO:0016887">
    <property type="term" value="F:ATP hydrolysis activity"/>
    <property type="evidence" value="ECO:0007669"/>
    <property type="project" value="TreeGrafter"/>
</dbReference>
<dbReference type="InterPro" id="IPR002586">
    <property type="entry name" value="CobQ/CobB/MinD/ParA_Nub-bd_dom"/>
</dbReference>
<organism evidence="4 5">
    <name type="scientific">Photobacterium sanguinicancri</name>
    <dbReference type="NCBI Taxonomy" id="875932"/>
    <lineage>
        <taxon>Bacteria</taxon>
        <taxon>Pseudomonadati</taxon>
        <taxon>Pseudomonadota</taxon>
        <taxon>Gammaproteobacteria</taxon>
        <taxon>Vibrionales</taxon>
        <taxon>Vibrionaceae</taxon>
        <taxon>Photobacterium</taxon>
    </lineage>
</organism>
<dbReference type="GO" id="GO:0051782">
    <property type="term" value="P:negative regulation of cell division"/>
    <property type="evidence" value="ECO:0007669"/>
    <property type="project" value="TreeGrafter"/>
</dbReference>
<comment type="caution">
    <text evidence="4">The sequence shown here is derived from an EMBL/GenBank/DDBJ whole genome shotgun (WGS) entry which is preliminary data.</text>
</comment>
<feature type="domain" description="CobQ/CobB/MinD/ParA nucleotide binding" evidence="3">
    <location>
        <begin position="152"/>
        <end position="271"/>
    </location>
</feature>
<evidence type="ECO:0000259" key="3">
    <source>
        <dbReference type="Pfam" id="PF01656"/>
    </source>
</evidence>